<evidence type="ECO:0000313" key="1">
    <source>
        <dbReference type="EMBL" id="CCI88405.1"/>
    </source>
</evidence>
<sequence>MGSTALVHPRTARLTPEEQAKGNYEYISPEELQAMRESKPALADQNQVCWACIEKDDRFEHTCKPERSTTMPPAMAAPYGKKLVSKAKPAPQVGTSHTVQHAVFDLLAVLPDERAYAVLAHLANRFDMEFE</sequence>
<dbReference type="KEGG" id="vg:54990843"/>
<keyword evidence="2" id="KW-1185">Reference proteome</keyword>
<dbReference type="RefSeq" id="YP_009800347.1">
    <property type="nucleotide sequence ID" value="NC_047951.1"/>
</dbReference>
<dbReference type="Proteomes" id="UP000002907">
    <property type="component" value="Segment"/>
</dbReference>
<protein>
    <submittedName>
        <fullName evidence="1">Uncharacterized protein</fullName>
    </submittedName>
</protein>
<evidence type="ECO:0000313" key="2">
    <source>
        <dbReference type="Proteomes" id="UP000002907"/>
    </source>
</evidence>
<name>I7KQP8_9CAUD</name>
<dbReference type="EMBL" id="HE956707">
    <property type="protein sequence ID" value="CCI88405.1"/>
    <property type="molecule type" value="Genomic_DNA"/>
</dbReference>
<dbReference type="GeneID" id="54990843"/>
<proteinExistence type="predicted"/>
<gene>
    <name evidence="1" type="primary">g013</name>
    <name evidence="1" type="ORF">BN110_024</name>
</gene>
<accession>I7KQP8</accession>
<organism evidence="1 2">
    <name type="scientific">Yersinia phage phiR8-01</name>
    <dbReference type="NCBI Taxonomy" id="1206556"/>
    <lineage>
        <taxon>Viruses</taxon>
        <taxon>Duplodnaviria</taxon>
        <taxon>Heunggongvirae</taxon>
        <taxon>Uroviricota</taxon>
        <taxon>Caudoviricetes</taxon>
        <taxon>Autographivirales</taxon>
        <taxon>Autonotataviridae</taxon>
        <taxon>Melnykvirinae</taxon>
        <taxon>Pienvirus</taxon>
        <taxon>Pienvirus R801</taxon>
    </lineage>
</organism>
<reference evidence="1" key="1">
    <citation type="submission" date="2012-06" db="EMBL/GenBank/DDBJ databases">
        <title>Genomic characterization of five bacteriophages specific for Yersinia species.</title>
        <authorList>
            <person name="Skurnik M."/>
            <person name="Nawaz A."/>
            <person name="Happonen L."/>
            <person name="Butcher S."/>
            <person name="Mattinen L."/>
        </authorList>
    </citation>
    <scope>NUCLEOTIDE SEQUENCE [LARGE SCALE GENOMIC DNA]</scope>
</reference>